<comment type="subunit">
    <text evidence="5">Complex I is composed of 45 different subunits. This a component of the hydrophobic protein fraction. Interacts with BLOC1S1. Interacts with SLC2A4. Interacts with CLOCK. Interacts with RAB5IF.</text>
</comment>
<reference evidence="6" key="1">
    <citation type="journal article" date="2014" name="PLoS ONE">
        <title>Transcriptome-Based Identification of ABC Transporters in the Western Tarnished Plant Bug Lygus hesperus.</title>
        <authorList>
            <person name="Hull J.J."/>
            <person name="Chaney K."/>
            <person name="Geib S.M."/>
            <person name="Fabrick J.A."/>
            <person name="Brent C.S."/>
            <person name="Walsh D."/>
            <person name="Lavine L.C."/>
        </authorList>
    </citation>
    <scope>NUCLEOTIDE SEQUENCE</scope>
</reference>
<dbReference type="EMBL" id="GBRD01011828">
    <property type="protein sequence ID" value="JAG53996.1"/>
    <property type="molecule type" value="Transcribed_RNA"/>
</dbReference>
<sequence length="140" mass="15706">MLRCLGKSLHHPGRNPFFTLPTFQMSSFKDGKCGENLTWDEKIKPSYQMKPVYIKKTTTAAMKRGTGGRSSFSGIVATVFGASGFLGRYVVNRLGKIGTQLILPYRGDFDEMRRLKLSGDLGQVLFLPYNLKDEDSFAKQ</sequence>
<evidence type="ECO:0000256" key="4">
    <source>
        <dbReference type="ARBA" id="ARBA00043145"/>
    </source>
</evidence>
<protein>
    <recommendedName>
        <fullName evidence="2">NADH dehydrogenase [ubiquinone] 1 alpha subcomplex subunit 9, mitochondrial</fullName>
    </recommendedName>
    <alternativeName>
        <fullName evidence="4">Complex I-39kD</fullName>
    </alternativeName>
    <alternativeName>
        <fullName evidence="3">NADH-ubiquinone oxidoreductase 39 kDa subunit</fullName>
    </alternativeName>
</protein>
<dbReference type="EMBL" id="GBHO01018539">
    <property type="protein sequence ID" value="JAG25065.1"/>
    <property type="molecule type" value="Transcribed_RNA"/>
</dbReference>
<gene>
    <name evidence="6" type="primary">Ndufa9_1</name>
    <name evidence="6" type="ORF">CM83_1178</name>
</gene>
<evidence type="ECO:0000313" key="6">
    <source>
        <dbReference type="EMBL" id="JAG25065.1"/>
    </source>
</evidence>
<dbReference type="AlphaFoldDB" id="A0A0A9Y6A5"/>
<evidence type="ECO:0000256" key="5">
    <source>
        <dbReference type="ARBA" id="ARBA00046455"/>
    </source>
</evidence>
<keyword evidence="6" id="KW-0830">Ubiquinone</keyword>
<dbReference type="GO" id="GO:0005739">
    <property type="term" value="C:mitochondrion"/>
    <property type="evidence" value="ECO:0007669"/>
    <property type="project" value="TreeGrafter"/>
</dbReference>
<dbReference type="PANTHER" id="PTHR12126:SF11">
    <property type="entry name" value="NADH DEHYDROGENASE [UBIQUINONE] 1 ALPHA SUBCOMPLEX SUBUNIT 9, MITOCHONDRIAL"/>
    <property type="match status" value="1"/>
</dbReference>
<dbReference type="InterPro" id="IPR036291">
    <property type="entry name" value="NAD(P)-bd_dom_sf"/>
</dbReference>
<evidence type="ECO:0000256" key="2">
    <source>
        <dbReference type="ARBA" id="ARBA00040720"/>
    </source>
</evidence>
<reference evidence="7" key="3">
    <citation type="submission" date="2014-09" db="EMBL/GenBank/DDBJ databases">
        <authorList>
            <person name="Magalhaes I.L.F."/>
            <person name="Oliveira U."/>
            <person name="Santos F.R."/>
            <person name="Vidigal T.H.D.A."/>
            <person name="Brescovit A.D."/>
            <person name="Santos A.J."/>
        </authorList>
    </citation>
    <scope>NUCLEOTIDE SEQUENCE</scope>
</reference>
<accession>A0A0A9Y6A5</accession>
<evidence type="ECO:0000256" key="1">
    <source>
        <dbReference type="ARBA" id="ARBA00038501"/>
    </source>
</evidence>
<dbReference type="PANTHER" id="PTHR12126">
    <property type="entry name" value="NADH-UBIQUINONE OXIDOREDUCTASE 39 KDA SUBUNIT-RELATED"/>
    <property type="match status" value="1"/>
</dbReference>
<dbReference type="InterPro" id="IPR051207">
    <property type="entry name" value="ComplexI_NDUFA9_subunit"/>
</dbReference>
<dbReference type="GO" id="GO:0044877">
    <property type="term" value="F:protein-containing complex binding"/>
    <property type="evidence" value="ECO:0007669"/>
    <property type="project" value="TreeGrafter"/>
</dbReference>
<evidence type="ECO:0000256" key="3">
    <source>
        <dbReference type="ARBA" id="ARBA00042000"/>
    </source>
</evidence>
<evidence type="ECO:0000313" key="7">
    <source>
        <dbReference type="EMBL" id="JAG53996.1"/>
    </source>
</evidence>
<name>A0A0A9Y6A5_LYGHE</name>
<proteinExistence type="inferred from homology"/>
<reference evidence="6" key="2">
    <citation type="submission" date="2014-07" db="EMBL/GenBank/DDBJ databases">
        <authorList>
            <person name="Hull J."/>
        </authorList>
    </citation>
    <scope>NUCLEOTIDE SEQUENCE</scope>
</reference>
<comment type="similarity">
    <text evidence="1">Belongs to the complex I NDUFA9 subunit family.</text>
</comment>
<organism evidence="6">
    <name type="scientific">Lygus hesperus</name>
    <name type="common">Western plant bug</name>
    <dbReference type="NCBI Taxonomy" id="30085"/>
    <lineage>
        <taxon>Eukaryota</taxon>
        <taxon>Metazoa</taxon>
        <taxon>Ecdysozoa</taxon>
        <taxon>Arthropoda</taxon>
        <taxon>Hexapoda</taxon>
        <taxon>Insecta</taxon>
        <taxon>Pterygota</taxon>
        <taxon>Neoptera</taxon>
        <taxon>Paraneoptera</taxon>
        <taxon>Hemiptera</taxon>
        <taxon>Heteroptera</taxon>
        <taxon>Panheteroptera</taxon>
        <taxon>Cimicomorpha</taxon>
        <taxon>Miridae</taxon>
        <taxon>Mirini</taxon>
        <taxon>Lygus</taxon>
    </lineage>
</organism>
<dbReference type="SUPFAM" id="SSF51735">
    <property type="entry name" value="NAD(P)-binding Rossmann-fold domains"/>
    <property type="match status" value="1"/>
</dbReference>